<accession>E1R4D0</accession>
<dbReference type="Proteomes" id="UP000002318">
    <property type="component" value="Chromosome"/>
</dbReference>
<name>E1R4D0_SEDSS</name>
<sequence length="682" mass="77214">MTKKWWHKQLRIVQYNLQIKDTPLMDAARIARETVEMGGDTVVINVADSVVWYRTSIQHCTVNQFLPEDRDILKEIVDECHARDIKVLARATFSCMEEDVYYQKPQWAARRPDGSPVTLGDDRPGLWHTLYRSCPNSGFSNENGLRVITEAFKTYDLDGAFIMMGASGPGCWCDVCKKNYMEKYGKPMPDDKSLLEPDWLTSQAKITHHALKDTLLKMKPDMPYLRYYWPFDLDIGIGFTLPADNLENMGEEGNTLCTEAQDVLSLGVHKLPEWNTPSLRMKMGRTVEDFPPPVGIIHTCPGMDWRHACMPEAEFLYWAAQIPANGGTYWTTFTGFTDTISDKRMLRTIETFNRMTEKIVDDMNGAKSVCDVMLLSDGGIYVQGWAEALMCAHIDFDMLAHYQLDYDRIREYPVVIIPKQFKYPEGSKSIFERYVANGGRLIIEGTTDTELAEVKGLLGTKDTIVSSEDLEATYLQIEPAGKEIQNTLGDAGLIPLRGKVGFCEPGEETDILVTWVPPFASVATAGMPPERASLPVSHTNIPLCMVSNYKKGKVMFISYEPSRLIREYALDDMFTMIRGYVEYMLGDDKMIRLDAPKRVIMSVFGKEDRLMLHLVNGIGQRPLQDTIPCYNIRAEIKLGGRKVKAVVSKIAQCGVDFNIDGDLLKVNLERLDAWDMLLVKLI</sequence>
<dbReference type="Gene3D" id="3.20.20.80">
    <property type="entry name" value="Glycosidases"/>
    <property type="match status" value="1"/>
</dbReference>
<dbReference type="STRING" id="573413.Spirs_2561"/>
<dbReference type="Pfam" id="PF14871">
    <property type="entry name" value="GHL6"/>
    <property type="match status" value="1"/>
</dbReference>
<dbReference type="InterPro" id="IPR029062">
    <property type="entry name" value="Class_I_gatase-like"/>
</dbReference>
<protein>
    <recommendedName>
        <fullName evidence="3">Beta-galactosidase trimerisation domain-containing protein</fullName>
    </recommendedName>
</protein>
<dbReference type="SUPFAM" id="SSF52317">
    <property type="entry name" value="Class I glutamine amidotransferase-like"/>
    <property type="match status" value="1"/>
</dbReference>
<dbReference type="HOGENOM" id="CLU_395723_0_0_12"/>
<dbReference type="InterPro" id="IPR028212">
    <property type="entry name" value="GHL6"/>
</dbReference>
<dbReference type="OrthoDB" id="1095333at2"/>
<evidence type="ECO:0000313" key="1">
    <source>
        <dbReference type="EMBL" id="ADK81671.1"/>
    </source>
</evidence>
<dbReference type="Gene3D" id="3.40.50.880">
    <property type="match status" value="1"/>
</dbReference>
<gene>
    <name evidence="1" type="ordered locus">Spirs_2561</name>
</gene>
<dbReference type="EMBL" id="CP002116">
    <property type="protein sequence ID" value="ADK81671.1"/>
    <property type="molecule type" value="Genomic_DNA"/>
</dbReference>
<reference evidence="1 2" key="1">
    <citation type="journal article" date="2010" name="Stand. Genomic Sci.">
        <title>Complete genome sequence of Spirochaeta smaragdinae type strain (SEBR 4228).</title>
        <authorList>
            <person name="Mavromatis K."/>
            <person name="Yasawong M."/>
            <person name="Chertkov O."/>
            <person name="Lapidus A."/>
            <person name="Lucas S."/>
            <person name="Nolan M."/>
            <person name="Del Rio T.G."/>
            <person name="Tice H."/>
            <person name="Cheng J.F."/>
            <person name="Pitluck S."/>
            <person name="Liolios K."/>
            <person name="Ivanova N."/>
            <person name="Tapia R."/>
            <person name="Han C."/>
            <person name="Bruce D."/>
            <person name="Goodwin L."/>
            <person name="Pati A."/>
            <person name="Chen A."/>
            <person name="Palaniappan K."/>
            <person name="Land M."/>
            <person name="Hauser L."/>
            <person name="Chang Y.J."/>
            <person name="Jeffries C.D."/>
            <person name="Detter J.C."/>
            <person name="Rohde M."/>
            <person name="Brambilla E."/>
            <person name="Spring S."/>
            <person name="Goker M."/>
            <person name="Sikorski J."/>
            <person name="Woyke T."/>
            <person name="Bristow J."/>
            <person name="Eisen J.A."/>
            <person name="Markowitz V."/>
            <person name="Hugenholtz P."/>
            <person name="Klenk H.P."/>
            <person name="Kyrpides N.C."/>
        </authorList>
    </citation>
    <scope>NUCLEOTIDE SEQUENCE [LARGE SCALE GENOMIC DNA]</scope>
    <source>
        <strain evidence="2">DSM 11293 / JCM 15392 / SEBR 4228</strain>
    </source>
</reference>
<organism evidence="1 2">
    <name type="scientific">Sediminispirochaeta smaragdinae (strain DSM 11293 / JCM 15392 / SEBR 4228)</name>
    <name type="common">Spirochaeta smaragdinae</name>
    <dbReference type="NCBI Taxonomy" id="573413"/>
    <lineage>
        <taxon>Bacteria</taxon>
        <taxon>Pseudomonadati</taxon>
        <taxon>Spirochaetota</taxon>
        <taxon>Spirochaetia</taxon>
        <taxon>Spirochaetales</taxon>
        <taxon>Spirochaetaceae</taxon>
        <taxon>Sediminispirochaeta</taxon>
    </lineage>
</organism>
<dbReference type="eggNOG" id="COG1649">
    <property type="taxonomic scope" value="Bacteria"/>
</dbReference>
<evidence type="ECO:0000313" key="2">
    <source>
        <dbReference type="Proteomes" id="UP000002318"/>
    </source>
</evidence>
<dbReference type="KEGG" id="ssm:Spirs_2561"/>
<evidence type="ECO:0008006" key="3">
    <source>
        <dbReference type="Google" id="ProtNLM"/>
    </source>
</evidence>
<dbReference type="RefSeq" id="WP_013255133.1">
    <property type="nucleotide sequence ID" value="NC_014364.1"/>
</dbReference>
<dbReference type="AlphaFoldDB" id="E1R4D0"/>
<proteinExistence type="predicted"/>
<keyword evidence="2" id="KW-1185">Reference proteome</keyword>